<evidence type="ECO:0000313" key="2">
    <source>
        <dbReference type="EMBL" id="KOB89401.1"/>
    </source>
</evidence>
<accession>A0A0L7M9A8</accession>
<dbReference type="Proteomes" id="UP000054282">
    <property type="component" value="Unassembled WGS sequence"/>
</dbReference>
<organism evidence="2 3">
    <name type="scientific">Plasmodium falciparum (isolate Dd2)</name>
    <dbReference type="NCBI Taxonomy" id="57267"/>
    <lineage>
        <taxon>Eukaryota</taxon>
        <taxon>Sar</taxon>
        <taxon>Alveolata</taxon>
        <taxon>Apicomplexa</taxon>
        <taxon>Aconoidasida</taxon>
        <taxon>Haemosporida</taxon>
        <taxon>Plasmodiidae</taxon>
        <taxon>Plasmodium</taxon>
        <taxon>Plasmodium (Laverania)</taxon>
    </lineage>
</organism>
<proteinExistence type="predicted"/>
<feature type="transmembrane region" description="Helical" evidence="1">
    <location>
        <begin position="28"/>
        <end position="51"/>
    </location>
</feature>
<dbReference type="KEGG" id="pfd:PFDG_04950"/>
<reference evidence="3" key="1">
    <citation type="submission" date="2006-09" db="EMBL/GenBank/DDBJ databases">
        <title>Annotation of Plasmodium falciparum Dd2.</title>
        <authorList>
            <consortium name="The Broad Institute Genome Sequencing Platform"/>
            <person name="Volkman S.K."/>
            <person name="Neafsey D.E."/>
            <person name="Dash A.P."/>
            <person name="Chitnis C.E."/>
            <person name="Hartl D.L."/>
            <person name="Young S.K."/>
            <person name="Zeng Q."/>
            <person name="Koehrsen M."/>
            <person name="Alvarado L."/>
            <person name="Berlin A."/>
            <person name="Borenstein D."/>
            <person name="Chapman S.B."/>
            <person name="Chen Z."/>
            <person name="Engels R."/>
            <person name="Freedman E."/>
            <person name="Gellesch M."/>
            <person name="Goldberg J."/>
            <person name="Griggs A."/>
            <person name="Gujja S."/>
            <person name="Heilman E.R."/>
            <person name="Heiman D.I."/>
            <person name="Howarth C."/>
            <person name="Jen D."/>
            <person name="Larson L."/>
            <person name="Mehta T."/>
            <person name="Neiman D."/>
            <person name="Park D."/>
            <person name="Pearson M."/>
            <person name="Roberts A."/>
            <person name="Saif S."/>
            <person name="Shea T."/>
            <person name="Shenoy N."/>
            <person name="Sisk P."/>
            <person name="Stolte C."/>
            <person name="Sykes S."/>
            <person name="Walk T."/>
            <person name="White J."/>
            <person name="Yandava C."/>
            <person name="Haas B."/>
            <person name="Henn M.R."/>
            <person name="Nusbaum C."/>
            <person name="Birren B."/>
        </authorList>
    </citation>
    <scope>NUCLEOTIDE SEQUENCE [LARGE SCALE GENOMIC DNA]</scope>
</reference>
<name>A0A0L7M9A8_PLAF4</name>
<reference evidence="3" key="2">
    <citation type="submission" date="2006-09" db="EMBL/GenBank/DDBJ databases">
        <title>The genome sequence of Plasmodium falciparum Dd2.</title>
        <authorList>
            <consortium name="The Broad Institute Genome Sequencing Platform"/>
            <person name="Birren B."/>
            <person name="Lander E."/>
            <person name="Galagan J."/>
            <person name="Nusbaum C."/>
            <person name="Devon K."/>
            <person name="Henn M."/>
            <person name="Jaffe D."/>
            <person name="Butler J."/>
            <person name="Alvarez P."/>
            <person name="Gnerre S."/>
            <person name="Grabherr M."/>
            <person name="Kleber M."/>
            <person name="Mauceli E."/>
            <person name="Brockman W."/>
            <person name="MacCallum I.A."/>
            <person name="Rounsley S."/>
            <person name="Young S."/>
            <person name="LaButti K."/>
            <person name="Pushparaj V."/>
            <person name="DeCaprio D."/>
            <person name="Crawford M."/>
            <person name="Koehrsen M."/>
            <person name="Engels R."/>
            <person name="Montgomery P."/>
            <person name="Pearson M."/>
            <person name="Howarth C."/>
            <person name="Larson L."/>
            <person name="Luoma S."/>
            <person name="White J."/>
            <person name="Kodira C."/>
            <person name="Zeng Q."/>
            <person name="O'Leary S."/>
            <person name="Yandava C."/>
            <person name="Alvarado L."/>
            <person name="Wirth D."/>
            <person name="Volkman S."/>
            <person name="Hartl D."/>
        </authorList>
    </citation>
    <scope>NUCLEOTIDE SEQUENCE [LARGE SCALE GENOMIC DNA]</scope>
</reference>
<gene>
    <name evidence="2" type="ORF">PFDG_04950</name>
</gene>
<keyword evidence="1" id="KW-0812">Transmembrane</keyword>
<dbReference type="EMBL" id="GG702374">
    <property type="protein sequence ID" value="KOB89401.1"/>
    <property type="molecule type" value="Genomic_DNA"/>
</dbReference>
<evidence type="ECO:0000256" key="1">
    <source>
        <dbReference type="SAM" id="Phobius"/>
    </source>
</evidence>
<sequence>MRNFWVGQCPQGPVYRVVQNIHDNNDNIGASLVFCHILIVSRISSYFYFLFHFQKSCTTREIYEQLMIFFIF</sequence>
<dbReference type="AlphaFoldDB" id="A0A0L7M9A8"/>
<keyword evidence="1" id="KW-1133">Transmembrane helix</keyword>
<evidence type="ECO:0000313" key="3">
    <source>
        <dbReference type="Proteomes" id="UP000054282"/>
    </source>
</evidence>
<protein>
    <submittedName>
        <fullName evidence="2">Uncharacterized protein</fullName>
    </submittedName>
</protein>
<keyword evidence="1" id="KW-0472">Membrane</keyword>